<keyword evidence="2" id="KW-1185">Reference proteome</keyword>
<sequence>MNKLLKVLGGIFLAILIVIAVAAAIIIPKGLALDKDAVSYIEANIPLVVEKWNSEELKKRAAPELLAQPGVEQLPKLFSWLSSLGKLEKLEKPIGQVGTGVFPGSQFNGTWGDYVVNAKFEAGSAQIKVVLRRSGETWQIMGFHVNSQALFPQGASPSINTDAAR</sequence>
<dbReference type="KEGG" id="azq:G3580_08415"/>
<dbReference type="EMBL" id="CP048836">
    <property type="protein sequence ID" value="QID17664.1"/>
    <property type="molecule type" value="Genomic_DNA"/>
</dbReference>
<evidence type="ECO:0000313" key="2">
    <source>
        <dbReference type="Proteomes" id="UP000501991"/>
    </source>
</evidence>
<dbReference type="RefSeq" id="WP_173764828.1">
    <property type="nucleotide sequence ID" value="NZ_CP048836.1"/>
</dbReference>
<dbReference type="AlphaFoldDB" id="A0A6C1B5Z6"/>
<gene>
    <name evidence="1" type="ORF">G3580_08415</name>
</gene>
<dbReference type="Proteomes" id="UP000501991">
    <property type="component" value="Chromosome"/>
</dbReference>
<protein>
    <recommendedName>
        <fullName evidence="3">DUF2939 domain-containing protein</fullName>
    </recommendedName>
</protein>
<proteinExistence type="predicted"/>
<evidence type="ECO:0000313" key="1">
    <source>
        <dbReference type="EMBL" id="QID17664.1"/>
    </source>
</evidence>
<evidence type="ECO:0008006" key="3">
    <source>
        <dbReference type="Google" id="ProtNLM"/>
    </source>
</evidence>
<organism evidence="1 2">
    <name type="scientific">Nitrogeniibacter mangrovi</name>
    <dbReference type="NCBI Taxonomy" id="2016596"/>
    <lineage>
        <taxon>Bacteria</taxon>
        <taxon>Pseudomonadati</taxon>
        <taxon>Pseudomonadota</taxon>
        <taxon>Betaproteobacteria</taxon>
        <taxon>Rhodocyclales</taxon>
        <taxon>Zoogloeaceae</taxon>
        <taxon>Nitrogeniibacter</taxon>
    </lineage>
</organism>
<reference evidence="1 2" key="1">
    <citation type="submission" date="2020-02" db="EMBL/GenBank/DDBJ databases">
        <title>Nitrogenibacter mangrovi gen. nov., sp. nov. isolated from mangrove sediment, a denitrifying betaproteobacterium.</title>
        <authorList>
            <person name="Liao H."/>
            <person name="Tian Y."/>
        </authorList>
    </citation>
    <scope>NUCLEOTIDE SEQUENCE [LARGE SCALE GENOMIC DNA]</scope>
    <source>
        <strain evidence="1 2">M9-3-2</strain>
    </source>
</reference>
<name>A0A6C1B5Z6_9RHOO</name>
<accession>A0A6C1B5Z6</accession>